<name>A0A2T4MWE2_AERVE</name>
<organism evidence="1 2">
    <name type="scientific">Aeromonas veronii</name>
    <dbReference type="NCBI Taxonomy" id="654"/>
    <lineage>
        <taxon>Bacteria</taxon>
        <taxon>Pseudomonadati</taxon>
        <taxon>Pseudomonadota</taxon>
        <taxon>Gammaproteobacteria</taxon>
        <taxon>Aeromonadales</taxon>
        <taxon>Aeromonadaceae</taxon>
        <taxon>Aeromonas</taxon>
    </lineage>
</organism>
<comment type="caution">
    <text evidence="1">The sequence shown here is derived from an EMBL/GenBank/DDBJ whole genome shotgun (WGS) entry which is preliminary data.</text>
</comment>
<reference evidence="1 2" key="1">
    <citation type="submission" date="2018-03" db="EMBL/GenBank/DDBJ databases">
        <title>Aeromonas veronii whole genome sequencing and analysis.</title>
        <authorList>
            <person name="Xie H."/>
            <person name="Liu T."/>
            <person name="Wang K."/>
        </authorList>
    </citation>
    <scope>NUCLEOTIDE SEQUENCE [LARGE SCALE GENOMIC DNA]</scope>
    <source>
        <strain evidence="1 2">XH.VA.1</strain>
    </source>
</reference>
<dbReference type="RefSeq" id="WP_107684518.1">
    <property type="nucleotide sequence ID" value="NZ_PZKL01000045.1"/>
</dbReference>
<dbReference type="AlphaFoldDB" id="A0A2T4MWE2"/>
<proteinExistence type="predicted"/>
<evidence type="ECO:0000313" key="1">
    <source>
        <dbReference type="EMBL" id="PTH78893.1"/>
    </source>
</evidence>
<sequence>MTDPNEIIEKYKLDPALFPDEIKSHLMVFLNSNGAILLDDVGLMQPSDDLDMIRACVHLFSPMVIAAPNERLFSMKDIEGDDCIPFTHLIPWYENNVWILLFSQPSILIKE</sequence>
<evidence type="ECO:0000313" key="2">
    <source>
        <dbReference type="Proteomes" id="UP000241986"/>
    </source>
</evidence>
<dbReference type="Proteomes" id="UP000241986">
    <property type="component" value="Unassembled WGS sequence"/>
</dbReference>
<protein>
    <submittedName>
        <fullName evidence="1">Uncharacterized protein</fullName>
    </submittedName>
</protein>
<accession>A0A2T4MWE2</accession>
<dbReference type="EMBL" id="PZKL01000045">
    <property type="protein sequence ID" value="PTH78893.1"/>
    <property type="molecule type" value="Genomic_DNA"/>
</dbReference>
<gene>
    <name evidence="1" type="ORF">DAA48_20845</name>
</gene>